<dbReference type="PROSITE" id="PS51257">
    <property type="entry name" value="PROKAR_LIPOPROTEIN"/>
    <property type="match status" value="1"/>
</dbReference>
<feature type="signal peptide" evidence="1">
    <location>
        <begin position="1"/>
        <end position="17"/>
    </location>
</feature>
<proteinExistence type="predicted"/>
<sequence length="319" mass="33522">MMKTIQLITLTATLALAACGKDNIPDTPADNGELKIIATIAASPDADVLPAGWSADTRATIDPDDGSGTFATGDVLRLQVRGSIPVTSHVGYTIGTTVLRWKDFDLIGNEGPLGFSGAYPGNAAIDQNKKIDIKGAANPDLLIAPTVTVAKGEPVRLDFRHVMHRLVVNLSGNALTADELSQATVRLSESLYCCAVVDFTDATAFTDNSAIYGDNPPTRTGATTTFILVPQDIRPYSEKITITAGGQELTYTFPATLPGNEGTPDTPRRLQSGRTLTLNLAIKTANRSAAASAKPSTRATTTDDAALTLECMGITVSGW</sequence>
<organism evidence="2">
    <name type="scientific">Bacteroides faecis</name>
    <dbReference type="NCBI Taxonomy" id="674529"/>
    <lineage>
        <taxon>Bacteria</taxon>
        <taxon>Pseudomonadati</taxon>
        <taxon>Bacteroidota</taxon>
        <taxon>Bacteroidia</taxon>
        <taxon>Bacteroidales</taxon>
        <taxon>Bacteroidaceae</taxon>
        <taxon>Bacteroides</taxon>
    </lineage>
</organism>
<dbReference type="Gene3D" id="2.60.40.2630">
    <property type="match status" value="1"/>
</dbReference>
<dbReference type="RefSeq" id="WP_156730478.1">
    <property type="nucleotide sequence ID" value="NZ_JANUHU010000001.1"/>
</dbReference>
<dbReference type="AlphaFoldDB" id="A0A6N2X7H2"/>
<feature type="chain" id="PRO_5026916810" description="Fimbrillin family protein" evidence="1">
    <location>
        <begin position="18"/>
        <end position="319"/>
    </location>
</feature>
<evidence type="ECO:0008006" key="3">
    <source>
        <dbReference type="Google" id="ProtNLM"/>
    </source>
</evidence>
<accession>A0A6N2X7H2</accession>
<keyword evidence="1" id="KW-0732">Signal</keyword>
<dbReference type="EMBL" id="CACRSZ010000085">
    <property type="protein sequence ID" value="VYT49700.1"/>
    <property type="molecule type" value="Genomic_DNA"/>
</dbReference>
<evidence type="ECO:0000256" key="1">
    <source>
        <dbReference type="SAM" id="SignalP"/>
    </source>
</evidence>
<gene>
    <name evidence="2" type="ORF">BFLFYP10_03914</name>
</gene>
<evidence type="ECO:0000313" key="2">
    <source>
        <dbReference type="EMBL" id="VYT49700.1"/>
    </source>
</evidence>
<dbReference type="InterPro" id="IPR025049">
    <property type="entry name" value="Mfa-like_1"/>
</dbReference>
<reference evidence="2" key="1">
    <citation type="submission" date="2019-11" db="EMBL/GenBank/DDBJ databases">
        <authorList>
            <person name="Feng L."/>
        </authorList>
    </citation>
    <scope>NUCLEOTIDE SEQUENCE</scope>
    <source>
        <strain evidence="2">BfaecisLFYP10</strain>
    </source>
</reference>
<dbReference type="Pfam" id="PF13149">
    <property type="entry name" value="Mfa_like_1"/>
    <property type="match status" value="1"/>
</dbReference>
<name>A0A6N2X7H2_9BACE</name>
<protein>
    <recommendedName>
        <fullName evidence="3">Fimbrillin family protein</fullName>
    </recommendedName>
</protein>